<keyword evidence="3" id="KW-1185">Reference proteome</keyword>
<evidence type="ECO:0000256" key="1">
    <source>
        <dbReference type="SAM" id="Phobius"/>
    </source>
</evidence>
<evidence type="ECO:0000313" key="2">
    <source>
        <dbReference type="EMBL" id="SFS53059.1"/>
    </source>
</evidence>
<dbReference type="RefSeq" id="WP_143015323.1">
    <property type="nucleotide sequence ID" value="NZ_FNCL01000001.1"/>
</dbReference>
<organism evidence="2 3">
    <name type="scientific">Alloyangia pacifica</name>
    <dbReference type="NCBI Taxonomy" id="311180"/>
    <lineage>
        <taxon>Bacteria</taxon>
        <taxon>Pseudomonadati</taxon>
        <taxon>Pseudomonadota</taxon>
        <taxon>Alphaproteobacteria</taxon>
        <taxon>Rhodobacterales</taxon>
        <taxon>Roseobacteraceae</taxon>
        <taxon>Alloyangia</taxon>
    </lineage>
</organism>
<feature type="transmembrane region" description="Helical" evidence="1">
    <location>
        <begin position="48"/>
        <end position="68"/>
    </location>
</feature>
<reference evidence="3" key="1">
    <citation type="submission" date="2016-10" db="EMBL/GenBank/DDBJ databases">
        <authorList>
            <person name="Varghese N."/>
            <person name="Submissions S."/>
        </authorList>
    </citation>
    <scope>NUCLEOTIDE SEQUENCE [LARGE SCALE GENOMIC DNA]</scope>
    <source>
        <strain evidence="3">DSM 26894</strain>
    </source>
</reference>
<keyword evidence="1" id="KW-1133">Transmembrane helix</keyword>
<accession>A0A1I6QKS9</accession>
<evidence type="ECO:0000313" key="3">
    <source>
        <dbReference type="Proteomes" id="UP000199392"/>
    </source>
</evidence>
<keyword evidence="1" id="KW-0472">Membrane</keyword>
<name>A0A1I6QKS9_9RHOB</name>
<dbReference type="STRING" id="311180.SAMN04488050_102139"/>
<dbReference type="EMBL" id="FOZW01000002">
    <property type="protein sequence ID" value="SFS53059.1"/>
    <property type="molecule type" value="Genomic_DNA"/>
</dbReference>
<dbReference type="OrthoDB" id="9810174at2"/>
<dbReference type="SUPFAM" id="SSF88874">
    <property type="entry name" value="Receptor-binding domain of short tail fibre protein gp12"/>
    <property type="match status" value="1"/>
</dbReference>
<protein>
    <recommendedName>
        <fullName evidence="4">Phage tail collar domain-containing protein</fullName>
    </recommendedName>
</protein>
<proteinExistence type="predicted"/>
<dbReference type="AlphaFoldDB" id="A0A1I6QKS9"/>
<evidence type="ECO:0008006" key="4">
    <source>
        <dbReference type="Google" id="ProtNLM"/>
    </source>
</evidence>
<sequence length="308" mass="33806">MENDEREIEKIVELEVRRILSESEAERGKAILESLNSQRDFMIGNTKWAVTGFFGLIVLFGAIGTFLFGTQVDTKVIEYFVNPKIASVIDARILSSGNEVANRKIEELKISIYTEADAQAQKSISLVRNAVRQEADLIIDEAVKKSIVEAQREFTSESTDEIIQRLFPRGAVVAFDRVDLNRDIGEACPEGWQLFEPAGGRMILGAGRHQNADAKGTPLSIYPVYADSPERSIGGSETHTLNVAEMPSHTHRISYGGADTAVDIAGLNTGVNWGIRRTISSDSTSATGDGQPHNNMPPFIALYFCKKG</sequence>
<keyword evidence="1" id="KW-0812">Transmembrane</keyword>
<dbReference type="Proteomes" id="UP000199392">
    <property type="component" value="Unassembled WGS sequence"/>
</dbReference>
<gene>
    <name evidence="2" type="ORF">SAMN04488050_102139</name>
</gene>